<name>A0A1N7H486_9EURY</name>
<dbReference type="AlphaFoldDB" id="A0A1N7H486"/>
<accession>A0A1N7H486</accession>
<evidence type="ECO:0000259" key="2">
    <source>
        <dbReference type="Pfam" id="PF07282"/>
    </source>
</evidence>
<keyword evidence="4" id="KW-1185">Reference proteome</keyword>
<dbReference type="InterPro" id="IPR010095">
    <property type="entry name" value="Cas12f1-like_TNB"/>
</dbReference>
<evidence type="ECO:0000313" key="3">
    <source>
        <dbReference type="EMBL" id="SIS19540.1"/>
    </source>
</evidence>
<dbReference type="STRING" id="308853.SAMN05421752_12318"/>
<sequence length="175" mass="19709">MDTSMPEFGSLESQEVREYWADEARDFTPWIADEVRSEDESELEDALGLELEVIKEKKGVGRYNVDILAEVVDDNRNVVIENQLNSSDHDHLGKTCSACGTKDGNQRVERGLYVCEECDTVANADMNGAENIRRKVTPSPSEDRSNGWLAQPSVHLFDRNEGCFVPREQVVDCKP</sequence>
<keyword evidence="1 3" id="KW-0238">DNA-binding</keyword>
<dbReference type="EMBL" id="FTNR01000023">
    <property type="protein sequence ID" value="SIS19540.1"/>
    <property type="molecule type" value="Genomic_DNA"/>
</dbReference>
<protein>
    <submittedName>
        <fullName evidence="3">Putative transposase DNA-binding domain-containing protein</fullName>
    </submittedName>
</protein>
<dbReference type="GO" id="GO:0003677">
    <property type="term" value="F:DNA binding"/>
    <property type="evidence" value="ECO:0007669"/>
    <property type="project" value="UniProtKB-KW"/>
</dbReference>
<feature type="domain" description="Cas12f1-like TNB" evidence="2">
    <location>
        <begin position="94"/>
        <end position="132"/>
    </location>
</feature>
<organism evidence="3 4">
    <name type="scientific">Natronorubrum thiooxidans</name>
    <dbReference type="NCBI Taxonomy" id="308853"/>
    <lineage>
        <taxon>Archaea</taxon>
        <taxon>Methanobacteriati</taxon>
        <taxon>Methanobacteriota</taxon>
        <taxon>Stenosarchaea group</taxon>
        <taxon>Halobacteria</taxon>
        <taxon>Halobacteriales</taxon>
        <taxon>Natrialbaceae</taxon>
        <taxon>Natronorubrum</taxon>
    </lineage>
</organism>
<proteinExistence type="predicted"/>
<dbReference type="Pfam" id="PF07282">
    <property type="entry name" value="Cas12f1-like_TNB"/>
    <property type="match status" value="1"/>
</dbReference>
<reference evidence="4" key="1">
    <citation type="submission" date="2017-01" db="EMBL/GenBank/DDBJ databases">
        <authorList>
            <person name="Varghese N."/>
            <person name="Submissions S."/>
        </authorList>
    </citation>
    <scope>NUCLEOTIDE SEQUENCE [LARGE SCALE GENOMIC DNA]</scope>
    <source>
        <strain evidence="4">type strain: HArc-</strain>
    </source>
</reference>
<gene>
    <name evidence="3" type="ORF">SAMN05421752_12318</name>
</gene>
<dbReference type="SUPFAM" id="SSF57783">
    <property type="entry name" value="Zinc beta-ribbon"/>
    <property type="match status" value="1"/>
</dbReference>
<evidence type="ECO:0000313" key="4">
    <source>
        <dbReference type="Proteomes" id="UP000185936"/>
    </source>
</evidence>
<dbReference type="Proteomes" id="UP000185936">
    <property type="component" value="Unassembled WGS sequence"/>
</dbReference>
<evidence type="ECO:0000256" key="1">
    <source>
        <dbReference type="ARBA" id="ARBA00023125"/>
    </source>
</evidence>